<gene>
    <name evidence="1" type="ORF">MRATA1EN22A_LOCUS20754</name>
</gene>
<dbReference type="Proteomes" id="UP001162501">
    <property type="component" value="Chromosome 31"/>
</dbReference>
<reference evidence="1" key="2">
    <citation type="submission" date="2025-03" db="EMBL/GenBank/DDBJ databases">
        <authorList>
            <consortium name="ELIXIR-Norway"/>
            <consortium name="Elixir Norway"/>
        </authorList>
    </citation>
    <scope>NUCLEOTIDE SEQUENCE</scope>
</reference>
<evidence type="ECO:0000313" key="1">
    <source>
        <dbReference type="EMBL" id="CAN0474986.1"/>
    </source>
</evidence>
<accession>A0AC59ZNT2</accession>
<name>A0AC59ZNT2_RANTA</name>
<reference evidence="1" key="1">
    <citation type="submission" date="2023-05" db="EMBL/GenBank/DDBJ databases">
        <authorList>
            <consortium name="ELIXIR-Norway"/>
        </authorList>
    </citation>
    <scope>NUCLEOTIDE SEQUENCE</scope>
</reference>
<protein>
    <submittedName>
        <fullName evidence="1">Uncharacterized protein</fullName>
    </submittedName>
</protein>
<sequence length="121" mass="13382">MPLALESERAWDSLVTNRTWRSPSLDQRRCSFRPPLQTESLGSAWKTAPCEETKPGRQQRPRVVSTVVCPRVSGPCSSDRCQCPKPLAAPASSHFITAPGTQTPCGPSKFLALRVQHHDKM</sequence>
<proteinExistence type="predicted"/>
<evidence type="ECO:0000313" key="2">
    <source>
        <dbReference type="Proteomes" id="UP001162501"/>
    </source>
</evidence>
<organism evidence="1 2">
    <name type="scientific">Rangifer tarandus platyrhynchus</name>
    <name type="common">Svalbard reindeer</name>
    <dbReference type="NCBI Taxonomy" id="3082113"/>
    <lineage>
        <taxon>Eukaryota</taxon>
        <taxon>Metazoa</taxon>
        <taxon>Chordata</taxon>
        <taxon>Craniata</taxon>
        <taxon>Vertebrata</taxon>
        <taxon>Euteleostomi</taxon>
        <taxon>Mammalia</taxon>
        <taxon>Eutheria</taxon>
        <taxon>Laurasiatheria</taxon>
        <taxon>Artiodactyla</taxon>
        <taxon>Ruminantia</taxon>
        <taxon>Pecora</taxon>
        <taxon>Cervidae</taxon>
        <taxon>Odocoileinae</taxon>
        <taxon>Rangifer</taxon>
    </lineage>
</organism>
<dbReference type="EMBL" id="OX596115">
    <property type="protein sequence ID" value="CAN0474986.1"/>
    <property type="molecule type" value="Genomic_DNA"/>
</dbReference>